<evidence type="ECO:0000259" key="12">
    <source>
        <dbReference type="Pfam" id="PF00793"/>
    </source>
</evidence>
<feature type="domain" description="DAHP synthetase I/KDSA" evidence="12">
    <location>
        <begin position="108"/>
        <end position="371"/>
    </location>
</feature>
<keyword evidence="5" id="KW-0028">Amino-acid biosynthesis</keyword>
<dbReference type="GO" id="GO:0005737">
    <property type="term" value="C:cytoplasm"/>
    <property type="evidence" value="ECO:0007669"/>
    <property type="project" value="TreeGrafter"/>
</dbReference>
<evidence type="ECO:0000256" key="6">
    <source>
        <dbReference type="ARBA" id="ARBA00022679"/>
    </source>
</evidence>
<evidence type="ECO:0000256" key="7">
    <source>
        <dbReference type="ARBA" id="ARBA00023141"/>
    </source>
</evidence>
<dbReference type="EC" id="2.5.1.54" evidence="4"/>
<comment type="function">
    <text evidence="1">Stereospecific condensation of phosphoenolpyruvate (PEP) and D-erythrose-4-phosphate (E4P) giving rise to 3-deoxy-D-arabino-heptulosonate-7-phosphate (DAHP).</text>
</comment>
<comment type="pathway">
    <text evidence="2">Metabolic intermediate biosynthesis; chorismate biosynthesis; chorismate from D-erythrose 4-phosphate and phosphoenolpyruvate: step 1/7.</text>
</comment>
<dbReference type="InterPro" id="IPR006218">
    <property type="entry name" value="DAHP1/KDSA"/>
</dbReference>
<dbReference type="PANTHER" id="PTHR21225:SF12">
    <property type="entry name" value="PHOSPHO-2-DEHYDRO-3-DEOXYHEPTONATE ALDOLASE, TYROSINE-INHIBITED"/>
    <property type="match status" value="1"/>
</dbReference>
<dbReference type="InterPro" id="IPR013785">
    <property type="entry name" value="Aldolase_TIM"/>
</dbReference>
<protein>
    <recommendedName>
        <fullName evidence="4">3-deoxy-7-phosphoheptulonate synthase</fullName>
        <ecNumber evidence="4">2.5.1.54</ecNumber>
    </recommendedName>
    <alternativeName>
        <fullName evidence="10">3-deoxy-D-arabino-heptulosonate 7-phosphate synthase</fullName>
    </alternativeName>
    <alternativeName>
        <fullName evidence="9">DAHP synthase</fullName>
    </alternativeName>
    <alternativeName>
        <fullName evidence="8">Phospho-2-keto-3-deoxyheptonate aldolase</fullName>
    </alternativeName>
</protein>
<dbReference type="PANTHER" id="PTHR21225">
    <property type="entry name" value="PHOSPHO-2-DEHYDRO-3-DEOXYHEPTONATE ALDOLASE DAHP SYNTHETASE"/>
    <property type="match status" value="1"/>
</dbReference>
<dbReference type="EMBL" id="LBTH01000002">
    <property type="protein sequence ID" value="KKQ36319.1"/>
    <property type="molecule type" value="Genomic_DNA"/>
</dbReference>
<dbReference type="SUPFAM" id="SSF51569">
    <property type="entry name" value="Aldolase"/>
    <property type="match status" value="1"/>
</dbReference>
<dbReference type="GO" id="GO:0009073">
    <property type="term" value="P:aromatic amino acid family biosynthetic process"/>
    <property type="evidence" value="ECO:0007669"/>
    <property type="project" value="UniProtKB-KW"/>
</dbReference>
<dbReference type="Pfam" id="PF00793">
    <property type="entry name" value="DAHP_synth_1"/>
    <property type="match status" value="1"/>
</dbReference>
<evidence type="ECO:0000256" key="8">
    <source>
        <dbReference type="ARBA" id="ARBA00031111"/>
    </source>
</evidence>
<comment type="similarity">
    <text evidence="3">Belongs to the class-I DAHP synthase family.</text>
</comment>
<evidence type="ECO:0000313" key="14">
    <source>
        <dbReference type="Proteomes" id="UP000034852"/>
    </source>
</evidence>
<accession>A0A0G0JHR0</accession>
<proteinExistence type="inferred from homology"/>
<keyword evidence="7" id="KW-0057">Aromatic amino acid biosynthesis</keyword>
<dbReference type="Gene3D" id="3.20.20.70">
    <property type="entry name" value="Aldolase class I"/>
    <property type="match status" value="1"/>
</dbReference>
<organism evidence="13 14">
    <name type="scientific">candidate division WS6 bacterium GW2011_GWA2_37_6</name>
    <dbReference type="NCBI Taxonomy" id="1619087"/>
    <lineage>
        <taxon>Bacteria</taxon>
        <taxon>Candidatus Dojkabacteria</taxon>
    </lineage>
</organism>
<comment type="catalytic activity">
    <reaction evidence="11">
        <text>D-erythrose 4-phosphate + phosphoenolpyruvate + H2O = 7-phospho-2-dehydro-3-deoxy-D-arabino-heptonate + phosphate</text>
        <dbReference type="Rhea" id="RHEA:14717"/>
        <dbReference type="ChEBI" id="CHEBI:15377"/>
        <dbReference type="ChEBI" id="CHEBI:16897"/>
        <dbReference type="ChEBI" id="CHEBI:43474"/>
        <dbReference type="ChEBI" id="CHEBI:58394"/>
        <dbReference type="ChEBI" id="CHEBI:58702"/>
        <dbReference type="EC" id="2.5.1.54"/>
    </reaction>
</comment>
<sequence length="406" mass="45618">MVTQILVDTMPTPRDWRHGGRQQGTDIMPRNLLTGEQDMARQTVQAAQDIFLSHDGLDGPQLIEQNSMYVGTKTEFTDATAEQILSNWESLPEWHRNELIRHRQELSAIFNGEDDRIALVVGPCSIEDIGSAERYIERMAKLQEQVKDHVKLVIRLYGEKPRTQAFDKYGQPTWWGKLAHPDPNHREPKILDAQSVVEFQGLFAHAARLGLATATEFLNVEAMQHLAHLPDFIAVGARTVGQSKYLQMAKALGKLGAIIGFKNDLSGDVQPAINSVQGISHDNPNGIVVLRGGERGDKTNFENWNQDQYIVGEKQVCVDVCHGNSNKRLSRTKEILGAIIGKMRQGLEFPRSIMLESHLTEGTLNKDNNAHSLTDPCLGFETTEAWVMELAEAHKFTLEEQRKWAK</sequence>
<evidence type="ECO:0000256" key="2">
    <source>
        <dbReference type="ARBA" id="ARBA00004688"/>
    </source>
</evidence>
<evidence type="ECO:0000256" key="11">
    <source>
        <dbReference type="ARBA" id="ARBA00047508"/>
    </source>
</evidence>
<keyword evidence="6" id="KW-0808">Transferase</keyword>
<comment type="caution">
    <text evidence="13">The sequence shown here is derived from an EMBL/GenBank/DDBJ whole genome shotgun (WGS) entry which is preliminary data.</text>
</comment>
<dbReference type="InterPro" id="IPR006219">
    <property type="entry name" value="DAHP_synth_1"/>
</dbReference>
<evidence type="ECO:0000256" key="10">
    <source>
        <dbReference type="ARBA" id="ARBA00032193"/>
    </source>
</evidence>
<evidence type="ECO:0000256" key="4">
    <source>
        <dbReference type="ARBA" id="ARBA00012694"/>
    </source>
</evidence>
<dbReference type="UniPathway" id="UPA00053">
    <property type="reaction ID" value="UER00084"/>
</dbReference>
<reference evidence="13 14" key="1">
    <citation type="journal article" date="2015" name="Nature">
        <title>rRNA introns, odd ribosomes, and small enigmatic genomes across a large radiation of phyla.</title>
        <authorList>
            <person name="Brown C.T."/>
            <person name="Hug L.A."/>
            <person name="Thomas B.C."/>
            <person name="Sharon I."/>
            <person name="Castelle C.J."/>
            <person name="Singh A."/>
            <person name="Wilkins M.J."/>
            <person name="Williams K.H."/>
            <person name="Banfield J.F."/>
        </authorList>
    </citation>
    <scope>NUCLEOTIDE SEQUENCE [LARGE SCALE GENOMIC DNA]</scope>
</reference>
<dbReference type="AlphaFoldDB" id="A0A0G0JHR0"/>
<gene>
    <name evidence="13" type="ORF">US52_C0002G0012</name>
</gene>
<dbReference type="GO" id="GO:0009423">
    <property type="term" value="P:chorismate biosynthetic process"/>
    <property type="evidence" value="ECO:0007669"/>
    <property type="project" value="UniProtKB-UniPathway"/>
</dbReference>
<evidence type="ECO:0000256" key="1">
    <source>
        <dbReference type="ARBA" id="ARBA00003726"/>
    </source>
</evidence>
<evidence type="ECO:0000313" key="13">
    <source>
        <dbReference type="EMBL" id="KKQ36319.1"/>
    </source>
</evidence>
<dbReference type="GO" id="GO:0003849">
    <property type="term" value="F:3-deoxy-7-phosphoheptulonate synthase activity"/>
    <property type="evidence" value="ECO:0007669"/>
    <property type="project" value="UniProtKB-EC"/>
</dbReference>
<evidence type="ECO:0000256" key="9">
    <source>
        <dbReference type="ARBA" id="ARBA00031349"/>
    </source>
</evidence>
<evidence type="ECO:0000256" key="3">
    <source>
        <dbReference type="ARBA" id="ARBA00007985"/>
    </source>
</evidence>
<dbReference type="Proteomes" id="UP000034852">
    <property type="component" value="Unassembled WGS sequence"/>
</dbReference>
<dbReference type="GO" id="GO:0008652">
    <property type="term" value="P:amino acid biosynthetic process"/>
    <property type="evidence" value="ECO:0007669"/>
    <property type="project" value="UniProtKB-KW"/>
</dbReference>
<name>A0A0G0JHR0_9BACT</name>
<evidence type="ECO:0000256" key="5">
    <source>
        <dbReference type="ARBA" id="ARBA00022605"/>
    </source>
</evidence>